<evidence type="ECO:0000256" key="1">
    <source>
        <dbReference type="ARBA" id="ARBA00005594"/>
    </source>
</evidence>
<comment type="catalytic activity">
    <reaction evidence="7 8">
        <text>tRNA(Trp) + L-tryptophan + ATP = L-tryptophyl-tRNA(Trp) + AMP + diphosphate + H(+)</text>
        <dbReference type="Rhea" id="RHEA:24080"/>
        <dbReference type="Rhea" id="RHEA-COMP:9671"/>
        <dbReference type="Rhea" id="RHEA-COMP:9705"/>
        <dbReference type="ChEBI" id="CHEBI:15378"/>
        <dbReference type="ChEBI" id="CHEBI:30616"/>
        <dbReference type="ChEBI" id="CHEBI:33019"/>
        <dbReference type="ChEBI" id="CHEBI:57912"/>
        <dbReference type="ChEBI" id="CHEBI:78442"/>
        <dbReference type="ChEBI" id="CHEBI:78535"/>
        <dbReference type="ChEBI" id="CHEBI:456215"/>
        <dbReference type="EC" id="6.1.1.2"/>
    </reaction>
</comment>
<evidence type="ECO:0000256" key="5">
    <source>
        <dbReference type="ARBA" id="ARBA00022917"/>
    </source>
</evidence>
<dbReference type="PANTHER" id="PTHR43766:SF1">
    <property type="entry name" value="TRYPTOPHAN--TRNA LIGASE, MITOCHONDRIAL"/>
    <property type="match status" value="1"/>
</dbReference>
<organism evidence="10 11">
    <name type="scientific">Paenibacillus rhizoplanae</name>
    <dbReference type="NCBI Taxonomy" id="1917181"/>
    <lineage>
        <taxon>Bacteria</taxon>
        <taxon>Bacillati</taxon>
        <taxon>Bacillota</taxon>
        <taxon>Bacilli</taxon>
        <taxon>Bacillales</taxon>
        <taxon>Paenibacillaceae</taxon>
        <taxon>Paenibacillus</taxon>
    </lineage>
</organism>
<dbReference type="InterPro" id="IPR024109">
    <property type="entry name" value="Trp-tRNA-ligase_bac-type"/>
</dbReference>
<dbReference type="HAMAP" id="MF_00140_B">
    <property type="entry name" value="Trp_tRNA_synth_B"/>
    <property type="match status" value="1"/>
</dbReference>
<keyword evidence="4 8" id="KW-0067">ATP-binding</keyword>
<keyword evidence="3 8" id="KW-0547">Nucleotide-binding</keyword>
<dbReference type="PRINTS" id="PR01039">
    <property type="entry name" value="TRNASYNTHTRP"/>
</dbReference>
<evidence type="ECO:0000256" key="2">
    <source>
        <dbReference type="ARBA" id="ARBA00022598"/>
    </source>
</evidence>
<feature type="binding site" evidence="8">
    <location>
        <begin position="18"/>
        <end position="19"/>
    </location>
    <ligand>
        <name>ATP</name>
        <dbReference type="ChEBI" id="CHEBI:30616"/>
    </ligand>
</feature>
<dbReference type="InterPro" id="IPR002306">
    <property type="entry name" value="Trp-tRNA-ligase"/>
</dbReference>
<sequence>MTKKVLSGIQPSGSLTLGNYIGAIKNFVKLQKEYECYFMVVDLHAITVAQDPAALRENSESVAALYLAAGIDPSIAHVYMQSHVPQHAELGWILTTLTAMGELERMTQFKDKSAGKESVGAGLFVYPSLMAADILVYNADLVPVGEDQKQHLELTRDLAGRFNHRFGEFFTIPEPYIPEVGARIMSLDDGTKKMSKSDPNPGSRINLLDPPDVIRKKISRATTDSGREVVFDQAGKPEISNLMSIYAECSGMSLQQIADQYEGQMYGGFKKELAEVVVALLEPIQQRYQDIRSSGMLSNILAQGAENARMNAARTLEGVKERMGFLPARLS</sequence>
<gene>
    <name evidence="8 10" type="primary">trpS</name>
    <name evidence="10" type="ORF">ACFSX3_21530</name>
</gene>
<dbReference type="InterPro" id="IPR014729">
    <property type="entry name" value="Rossmann-like_a/b/a_fold"/>
</dbReference>
<dbReference type="InterPro" id="IPR002305">
    <property type="entry name" value="aa-tRNA-synth_Ic"/>
</dbReference>
<evidence type="ECO:0000256" key="9">
    <source>
        <dbReference type="RuleBase" id="RU363036"/>
    </source>
</evidence>
<evidence type="ECO:0000313" key="11">
    <source>
        <dbReference type="Proteomes" id="UP001597448"/>
    </source>
</evidence>
<dbReference type="RefSeq" id="WP_209993178.1">
    <property type="nucleotide sequence ID" value="NZ_JBHUKY010000035.1"/>
</dbReference>
<protein>
    <recommendedName>
        <fullName evidence="8">Tryptophan--tRNA ligase</fullName>
        <ecNumber evidence="8">6.1.1.2</ecNumber>
    </recommendedName>
    <alternativeName>
        <fullName evidence="8">Tryptophanyl-tRNA synthetase</fullName>
        <shortName evidence="8">TrpRS</shortName>
    </alternativeName>
</protein>
<comment type="similarity">
    <text evidence="1 8 9">Belongs to the class-I aminoacyl-tRNA synthetase family.</text>
</comment>
<dbReference type="GO" id="GO:0004830">
    <property type="term" value="F:tryptophan-tRNA ligase activity"/>
    <property type="evidence" value="ECO:0007669"/>
    <property type="project" value="UniProtKB-EC"/>
</dbReference>
<comment type="caution">
    <text evidence="10">The sequence shown here is derived from an EMBL/GenBank/DDBJ whole genome shotgun (WGS) entry which is preliminary data.</text>
</comment>
<dbReference type="NCBIfam" id="TIGR00233">
    <property type="entry name" value="trpS"/>
    <property type="match status" value="1"/>
</dbReference>
<dbReference type="Pfam" id="PF00579">
    <property type="entry name" value="tRNA-synt_1b"/>
    <property type="match status" value="1"/>
</dbReference>
<keyword evidence="5 8" id="KW-0648">Protein biosynthesis</keyword>
<keyword evidence="2 8" id="KW-0436">Ligase</keyword>
<feature type="binding site" evidence="8">
    <location>
        <begin position="145"/>
        <end position="147"/>
    </location>
    <ligand>
        <name>ATP</name>
        <dbReference type="ChEBI" id="CHEBI:30616"/>
    </ligand>
</feature>
<evidence type="ECO:0000256" key="7">
    <source>
        <dbReference type="ARBA" id="ARBA00049929"/>
    </source>
</evidence>
<dbReference type="SUPFAM" id="SSF52374">
    <property type="entry name" value="Nucleotidylyl transferase"/>
    <property type="match status" value="1"/>
</dbReference>
<dbReference type="EMBL" id="JBHUKY010000035">
    <property type="protein sequence ID" value="MFD2412477.1"/>
    <property type="molecule type" value="Genomic_DNA"/>
</dbReference>
<comment type="subunit">
    <text evidence="8">Homodimer.</text>
</comment>
<evidence type="ECO:0000313" key="10">
    <source>
        <dbReference type="EMBL" id="MFD2412477.1"/>
    </source>
</evidence>
<dbReference type="Gene3D" id="3.40.50.620">
    <property type="entry name" value="HUPs"/>
    <property type="match status" value="1"/>
</dbReference>
<keyword evidence="6 8" id="KW-0030">Aminoacyl-tRNA synthetase</keyword>
<comment type="subcellular location">
    <subcellularLocation>
        <location evidence="8">Cytoplasm</location>
    </subcellularLocation>
</comment>
<keyword evidence="8" id="KW-0963">Cytoplasm</keyword>
<feature type="binding site" evidence="8">
    <location>
        <begin position="193"/>
        <end position="197"/>
    </location>
    <ligand>
        <name>ATP</name>
        <dbReference type="ChEBI" id="CHEBI:30616"/>
    </ligand>
</feature>
<dbReference type="EC" id="6.1.1.2" evidence="8"/>
<name>A0ABW5FFK3_9BACL</name>
<dbReference type="Gene3D" id="1.10.240.10">
    <property type="entry name" value="Tyrosyl-Transfer RNA Synthetase"/>
    <property type="match status" value="1"/>
</dbReference>
<dbReference type="InterPro" id="IPR050203">
    <property type="entry name" value="Trp-tRNA_synthetase"/>
</dbReference>
<evidence type="ECO:0000256" key="8">
    <source>
        <dbReference type="HAMAP-Rule" id="MF_00140"/>
    </source>
</evidence>
<reference evidence="11" key="1">
    <citation type="journal article" date="2019" name="Int. J. Syst. Evol. Microbiol.">
        <title>The Global Catalogue of Microorganisms (GCM) 10K type strain sequencing project: providing services to taxonomists for standard genome sequencing and annotation.</title>
        <authorList>
            <consortium name="The Broad Institute Genomics Platform"/>
            <consortium name="The Broad Institute Genome Sequencing Center for Infectious Disease"/>
            <person name="Wu L."/>
            <person name="Ma J."/>
        </authorList>
    </citation>
    <scope>NUCLEOTIDE SEQUENCE [LARGE SCALE GENOMIC DNA]</scope>
    <source>
        <strain evidence="11">CCM 8725</strain>
    </source>
</reference>
<feature type="binding site" evidence="8">
    <location>
        <position position="133"/>
    </location>
    <ligand>
        <name>L-tryptophan</name>
        <dbReference type="ChEBI" id="CHEBI:57912"/>
    </ligand>
</feature>
<accession>A0ABW5FFK3</accession>
<dbReference type="InterPro" id="IPR001412">
    <property type="entry name" value="aa-tRNA-synth_I_CS"/>
</dbReference>
<dbReference type="PANTHER" id="PTHR43766">
    <property type="entry name" value="TRYPTOPHAN--TRNA LIGASE, MITOCHONDRIAL"/>
    <property type="match status" value="1"/>
</dbReference>
<feature type="binding site" evidence="8">
    <location>
        <position position="184"/>
    </location>
    <ligand>
        <name>ATP</name>
        <dbReference type="ChEBI" id="CHEBI:30616"/>
    </ligand>
</feature>
<dbReference type="Proteomes" id="UP001597448">
    <property type="component" value="Unassembled WGS sequence"/>
</dbReference>
<evidence type="ECO:0000256" key="3">
    <source>
        <dbReference type="ARBA" id="ARBA00022741"/>
    </source>
</evidence>
<evidence type="ECO:0000256" key="4">
    <source>
        <dbReference type="ARBA" id="ARBA00022840"/>
    </source>
</evidence>
<comment type="function">
    <text evidence="8">Catalyzes the attachment of tryptophan to tRNA(Trp).</text>
</comment>
<proteinExistence type="inferred from homology"/>
<evidence type="ECO:0000256" key="6">
    <source>
        <dbReference type="ARBA" id="ARBA00023146"/>
    </source>
</evidence>
<dbReference type="CDD" id="cd00806">
    <property type="entry name" value="TrpRS_core"/>
    <property type="match status" value="1"/>
</dbReference>
<feature type="short sequence motif" description="'HIGH' region" evidence="8">
    <location>
        <begin position="11"/>
        <end position="19"/>
    </location>
</feature>
<feature type="binding site" evidence="8">
    <location>
        <begin position="10"/>
        <end position="12"/>
    </location>
    <ligand>
        <name>ATP</name>
        <dbReference type="ChEBI" id="CHEBI:30616"/>
    </ligand>
</feature>
<keyword evidence="11" id="KW-1185">Reference proteome</keyword>
<feature type="short sequence motif" description="'KMSKS' region" evidence="8">
    <location>
        <begin position="193"/>
        <end position="197"/>
    </location>
</feature>
<dbReference type="PROSITE" id="PS00178">
    <property type="entry name" value="AA_TRNA_LIGASE_I"/>
    <property type="match status" value="1"/>
</dbReference>